<dbReference type="Proteomes" id="UP000667802">
    <property type="component" value="Unassembled WGS sequence"/>
</dbReference>
<dbReference type="Pfam" id="PF13470">
    <property type="entry name" value="PIN_3"/>
    <property type="match status" value="1"/>
</dbReference>
<keyword evidence="3" id="KW-1185">Reference proteome</keyword>
<dbReference type="InterPro" id="IPR002716">
    <property type="entry name" value="PIN_dom"/>
</dbReference>
<protein>
    <submittedName>
        <fullName evidence="2">PIN domain-containing protein</fullName>
    </submittedName>
</protein>
<gene>
    <name evidence="2" type="ORF">G7B40_005610</name>
</gene>
<proteinExistence type="predicted"/>
<organism evidence="2 3">
    <name type="scientific">Aetokthonos hydrillicola Thurmond2011</name>
    <dbReference type="NCBI Taxonomy" id="2712845"/>
    <lineage>
        <taxon>Bacteria</taxon>
        <taxon>Bacillati</taxon>
        <taxon>Cyanobacteriota</taxon>
        <taxon>Cyanophyceae</taxon>
        <taxon>Nostocales</taxon>
        <taxon>Hapalosiphonaceae</taxon>
        <taxon>Aetokthonos</taxon>
    </lineage>
</organism>
<dbReference type="RefSeq" id="WP_243902858.1">
    <property type="nucleotide sequence ID" value="NZ_JAALHA020000001.1"/>
</dbReference>
<comment type="caution">
    <text evidence="2">The sequence shown here is derived from an EMBL/GenBank/DDBJ whole genome shotgun (WGS) entry which is preliminary data.</text>
</comment>
<evidence type="ECO:0000259" key="1">
    <source>
        <dbReference type="Pfam" id="PF13470"/>
    </source>
</evidence>
<evidence type="ECO:0000313" key="3">
    <source>
        <dbReference type="Proteomes" id="UP000667802"/>
    </source>
</evidence>
<feature type="domain" description="PIN" evidence="1">
    <location>
        <begin position="6"/>
        <end position="82"/>
    </location>
</feature>
<dbReference type="AlphaFoldDB" id="A0AAP5M8W9"/>
<accession>A0AAP5M8W9</accession>
<evidence type="ECO:0000313" key="2">
    <source>
        <dbReference type="EMBL" id="MDR9894048.1"/>
    </source>
</evidence>
<name>A0AAP5M8W9_9CYAN</name>
<dbReference type="EMBL" id="JAALHA020000001">
    <property type="protein sequence ID" value="MDR9894048.1"/>
    <property type="molecule type" value="Genomic_DNA"/>
</dbReference>
<reference evidence="3" key="1">
    <citation type="journal article" date="2021" name="Science">
        <title>Hunting the eagle killer: A cyanobacterial neurotoxin causes vacuolar myelinopathy.</title>
        <authorList>
            <person name="Breinlinger S."/>
            <person name="Phillips T.J."/>
            <person name="Haram B.N."/>
            <person name="Mares J."/>
            <person name="Martinez Yerena J.A."/>
            <person name="Hrouzek P."/>
            <person name="Sobotka R."/>
            <person name="Henderson W.M."/>
            <person name="Schmieder P."/>
            <person name="Williams S.M."/>
            <person name="Lauderdale J.D."/>
            <person name="Wilde H.D."/>
            <person name="Gerrin W."/>
            <person name="Kust A."/>
            <person name="Washington J.W."/>
            <person name="Wagner C."/>
            <person name="Geier B."/>
            <person name="Liebeke M."/>
            <person name="Enke H."/>
            <person name="Niedermeyer T.H.J."/>
            <person name="Wilde S.B."/>
        </authorList>
    </citation>
    <scope>NUCLEOTIDE SEQUENCE [LARGE SCALE GENOMIC DNA]</scope>
    <source>
        <strain evidence="3">Thurmond2011</strain>
    </source>
</reference>
<sequence length="98" mass="11081">MISYVVVFDTNTLFSGLGWRGSPYRCLELARNGQIESVTCREILLELREKLQTKQNRSPVDAAIDIEQIMAFSRLVEIPNSLKVVVDAILSVKLKTQI</sequence>